<dbReference type="GO" id="GO:0004315">
    <property type="term" value="F:3-oxoacyl-[acyl-carrier-protein] synthase activity"/>
    <property type="evidence" value="ECO:0007669"/>
    <property type="project" value="InterPro"/>
</dbReference>
<evidence type="ECO:0000313" key="6">
    <source>
        <dbReference type="Proteomes" id="UP000226525"/>
    </source>
</evidence>
<dbReference type="Gene3D" id="3.40.47.10">
    <property type="match status" value="2"/>
</dbReference>
<dbReference type="NCBIfam" id="NF005703">
    <property type="entry name" value="PRK07515.1"/>
    <property type="match status" value="1"/>
</dbReference>
<evidence type="ECO:0000256" key="1">
    <source>
        <dbReference type="ARBA" id="ARBA00022679"/>
    </source>
</evidence>
<dbReference type="Pfam" id="PF08541">
    <property type="entry name" value="ACP_syn_III_C"/>
    <property type="match status" value="1"/>
</dbReference>
<dbReference type="PANTHER" id="PTHR34069">
    <property type="entry name" value="3-OXOACYL-[ACYL-CARRIER-PROTEIN] SYNTHASE 3"/>
    <property type="match status" value="1"/>
</dbReference>
<feature type="domain" description="Beta-ketoacyl-[acyl-carrier-protein] synthase III C-terminal" evidence="3">
    <location>
        <begin position="285"/>
        <end position="373"/>
    </location>
</feature>
<comment type="caution">
    <text evidence="5">The sequence shown here is derived from an EMBL/GenBank/DDBJ whole genome shotgun (WGS) entry which is preliminary data.</text>
</comment>
<evidence type="ECO:0000259" key="4">
    <source>
        <dbReference type="Pfam" id="PF08545"/>
    </source>
</evidence>
<keyword evidence="1" id="KW-0808">Transferase</keyword>
<feature type="domain" description="Beta-ketoacyl-[acyl-carrier-protein] synthase III N-terminal" evidence="4">
    <location>
        <begin position="151"/>
        <end position="219"/>
    </location>
</feature>
<dbReference type="GO" id="GO:0044550">
    <property type="term" value="P:secondary metabolite biosynthetic process"/>
    <property type="evidence" value="ECO:0007669"/>
    <property type="project" value="TreeGrafter"/>
</dbReference>
<evidence type="ECO:0000259" key="3">
    <source>
        <dbReference type="Pfam" id="PF08541"/>
    </source>
</evidence>
<protein>
    <submittedName>
        <fullName evidence="5">Beta-ketoacyl-ACP synthase III</fullName>
    </submittedName>
</protein>
<proteinExistence type="predicted"/>
<dbReference type="AlphaFoldDB" id="A0A2D6YLF1"/>
<evidence type="ECO:0000313" key="5">
    <source>
        <dbReference type="EMBL" id="MAH64026.1"/>
    </source>
</evidence>
<keyword evidence="2" id="KW-0012">Acyltransferase</keyword>
<dbReference type="InterPro" id="IPR013747">
    <property type="entry name" value="ACP_syn_III_C"/>
</dbReference>
<dbReference type="SUPFAM" id="SSF53901">
    <property type="entry name" value="Thiolase-like"/>
    <property type="match status" value="2"/>
</dbReference>
<organism evidence="5 6">
    <name type="scientific">SAR324 cluster bacterium</name>
    <dbReference type="NCBI Taxonomy" id="2024889"/>
    <lineage>
        <taxon>Bacteria</taxon>
        <taxon>Deltaproteobacteria</taxon>
        <taxon>SAR324 cluster</taxon>
    </lineage>
</organism>
<dbReference type="PANTHER" id="PTHR34069:SF2">
    <property type="entry name" value="BETA-KETOACYL-[ACYL-CARRIER-PROTEIN] SYNTHASE III"/>
    <property type="match status" value="1"/>
</dbReference>
<gene>
    <name evidence="5" type="ORF">CMN54_11400</name>
</gene>
<dbReference type="InterPro" id="IPR013751">
    <property type="entry name" value="ACP_syn_III_N"/>
</dbReference>
<dbReference type="Proteomes" id="UP000226525">
    <property type="component" value="Unassembled WGS sequence"/>
</dbReference>
<dbReference type="InterPro" id="IPR016039">
    <property type="entry name" value="Thiolase-like"/>
</dbReference>
<dbReference type="Pfam" id="PF08545">
    <property type="entry name" value="ACP_syn_III"/>
    <property type="match status" value="1"/>
</dbReference>
<reference evidence="6" key="1">
    <citation type="submission" date="2017-09" db="EMBL/GenBank/DDBJ databases">
        <title>The Reconstruction of 2,631 Draft Metagenome-Assembled Genomes from the Global Oceans.</title>
        <authorList>
            <person name="Tully B.J."/>
            <person name="Graham E.D."/>
            <person name="Heidelberg J.F."/>
        </authorList>
    </citation>
    <scope>NUCLEOTIDE SEQUENCE [LARGE SCALE GENOMIC DNA]</scope>
</reference>
<dbReference type="GO" id="GO:0006633">
    <property type="term" value="P:fatty acid biosynthetic process"/>
    <property type="evidence" value="ECO:0007669"/>
    <property type="project" value="InterPro"/>
</dbReference>
<accession>A0A2D6YLF1</accession>
<dbReference type="CDD" id="cd00830">
    <property type="entry name" value="KAS_III"/>
    <property type="match status" value="1"/>
</dbReference>
<name>A0A2D6YLF1_9DELT</name>
<dbReference type="EMBL" id="NZEX01000128">
    <property type="protein sequence ID" value="MAH64026.1"/>
    <property type="molecule type" value="Genomic_DNA"/>
</dbReference>
<sequence>MTNQILITGCGTFIPPEVIDNETLVKAYNAHVKEHNQEYSEEIAVGDKTALKTSSADFIKNASGIEERRVMEASGIVDPRRLRPELKDRNPDELSYQAEMGLAAAKNALNQANKSASDVGMLISACSNYERPYPSLAIEVQEALGITGFAFDMNVACSSVPFAIRLAYNSLITQPELPGVLIISPEFYTGHLNFRDRDSHFIFGDAAGALYLERSETSKSNNTFFVKNIQLQTHFSNNIRNDGGFLRQAVNRTDPWHPRNLFSQHGRAVFKEIIPLVSEMILNQLEEEGIENSSVKRVWLHQANGKMNLLLAKKILAREPSPAELPLVLNKYGNTGAAGVVLAFSESQNLDQESWGVFCAFGAGYSAGSVLLQKC</sequence>
<evidence type="ECO:0000256" key="2">
    <source>
        <dbReference type="ARBA" id="ARBA00023315"/>
    </source>
</evidence>